<accession>A0ABZ2AYI2</accession>
<keyword evidence="4" id="KW-1185">Reference proteome</keyword>
<gene>
    <name evidence="3" type="ORF">IAS62_002909</name>
</gene>
<feature type="region of interest" description="Disordered" evidence="1">
    <location>
        <begin position="119"/>
        <end position="193"/>
    </location>
</feature>
<dbReference type="Proteomes" id="UP001432216">
    <property type="component" value="Chromosome 4"/>
</dbReference>
<organism evidence="3 4">
    <name type="scientific">Cryptococcus decagattii</name>
    <dbReference type="NCBI Taxonomy" id="1859122"/>
    <lineage>
        <taxon>Eukaryota</taxon>
        <taxon>Fungi</taxon>
        <taxon>Dikarya</taxon>
        <taxon>Basidiomycota</taxon>
        <taxon>Agaricomycotina</taxon>
        <taxon>Tremellomycetes</taxon>
        <taxon>Tremellales</taxon>
        <taxon>Cryptococcaceae</taxon>
        <taxon>Cryptococcus</taxon>
        <taxon>Cryptococcus gattii species complex</taxon>
    </lineage>
</organism>
<proteinExistence type="predicted"/>
<evidence type="ECO:0000256" key="2">
    <source>
        <dbReference type="SAM" id="SignalP"/>
    </source>
</evidence>
<feature type="compositionally biased region" description="Polar residues" evidence="1">
    <location>
        <begin position="123"/>
        <end position="141"/>
    </location>
</feature>
<sequence>MPRSSLSVARLTSLLFVTLLALARSSGIIKFSPTSACIIIAQIASLSSPSAISAMMPIRPDSDNDIYTLYFSCSFTEAGVGAVLAVQINAISTTGQGTHATAVAEISVWAEATAAENIEGSERTSANANDGSSVTLASGSVSADAPTTCGGARETSDSNGSGEDDFDSYTSASASTRADEAKVTGGSQGDVSTSAAVADVASTEGGNGMNLTGVLAAFVNETQTSRGIAKGKHKNYNKESGIGENTASVTIDNRITAPTESSSLRTLSDSLVAEPTSMSPWVQAFSNNRNSSASFWDVIVSASSFVDGASHSLESGSPQR</sequence>
<feature type="signal peptide" evidence="2">
    <location>
        <begin position="1"/>
        <end position="25"/>
    </location>
</feature>
<keyword evidence="2" id="KW-0732">Signal</keyword>
<dbReference type="RefSeq" id="XP_064720839.1">
    <property type="nucleotide sequence ID" value="XM_064864767.1"/>
</dbReference>
<reference evidence="3 4" key="1">
    <citation type="submission" date="2024-01" db="EMBL/GenBank/DDBJ databases">
        <title>Comparative genomics of Cryptococcus and Kwoniella reveals pathogenesis evolution and contrasting modes of karyotype evolution via chromosome fusion or intercentromeric recombination.</title>
        <authorList>
            <person name="Coelho M.A."/>
            <person name="David-Palma M."/>
            <person name="Shea T."/>
            <person name="Bowers K."/>
            <person name="McGinley-Smith S."/>
            <person name="Mohammad A.W."/>
            <person name="Gnirke A."/>
            <person name="Yurkov A.M."/>
            <person name="Nowrousian M."/>
            <person name="Sun S."/>
            <person name="Cuomo C.A."/>
            <person name="Heitman J."/>
        </authorList>
    </citation>
    <scope>NUCLEOTIDE SEQUENCE [LARGE SCALE GENOMIC DNA]</scope>
    <source>
        <strain evidence="3 4">7685027</strain>
    </source>
</reference>
<evidence type="ECO:0000313" key="3">
    <source>
        <dbReference type="EMBL" id="WVO21600.1"/>
    </source>
</evidence>
<dbReference type="EMBL" id="CP143809">
    <property type="protein sequence ID" value="WVO21600.1"/>
    <property type="molecule type" value="Genomic_DNA"/>
</dbReference>
<evidence type="ECO:0000256" key="1">
    <source>
        <dbReference type="SAM" id="MobiDB-lite"/>
    </source>
</evidence>
<dbReference type="GeneID" id="89989682"/>
<evidence type="ECO:0000313" key="4">
    <source>
        <dbReference type="Proteomes" id="UP001432216"/>
    </source>
</evidence>
<name>A0ABZ2AYI2_9TREE</name>
<feature type="chain" id="PRO_5045820624" evidence="2">
    <location>
        <begin position="26"/>
        <end position="320"/>
    </location>
</feature>
<protein>
    <submittedName>
        <fullName evidence="3">Uncharacterized protein</fullName>
    </submittedName>
</protein>